<keyword evidence="3" id="KW-1185">Reference proteome</keyword>
<dbReference type="InterPro" id="IPR011335">
    <property type="entry name" value="Restrct_endonuc-II-like"/>
</dbReference>
<comment type="caution">
    <text evidence="2">The sequence shown here is derived from an EMBL/GenBank/DDBJ whole genome shotgun (WGS) entry which is preliminary data.</text>
</comment>
<dbReference type="Proteomes" id="UP001237595">
    <property type="component" value="Unassembled WGS sequence"/>
</dbReference>
<keyword evidence="2" id="KW-0540">Nuclease</keyword>
<gene>
    <name evidence="2" type="ORF">QFW96_27550</name>
</gene>
<evidence type="ECO:0000259" key="1">
    <source>
        <dbReference type="Pfam" id="PF05685"/>
    </source>
</evidence>
<accession>A0ABT6PWR4</accession>
<proteinExistence type="predicted"/>
<protein>
    <submittedName>
        <fullName evidence="2">Uma2 family endonuclease</fullName>
    </submittedName>
</protein>
<name>A0ABT6PWR4_9PSEU</name>
<dbReference type="InterPro" id="IPR008538">
    <property type="entry name" value="Uma2"/>
</dbReference>
<feature type="domain" description="Putative restriction endonuclease" evidence="1">
    <location>
        <begin position="10"/>
        <end position="89"/>
    </location>
</feature>
<dbReference type="SUPFAM" id="SSF52980">
    <property type="entry name" value="Restriction endonuclease-like"/>
    <property type="match status" value="1"/>
</dbReference>
<dbReference type="EMBL" id="JASAOF010000029">
    <property type="protein sequence ID" value="MDI2032406.1"/>
    <property type="molecule type" value="Genomic_DNA"/>
</dbReference>
<evidence type="ECO:0000313" key="2">
    <source>
        <dbReference type="EMBL" id="MDI2032406.1"/>
    </source>
</evidence>
<sequence>MIDGTFPPTVRVPDVIAVPLERIIDDPVHIYAEDVLLAVEVVPPLDGVAAKRTEYAEAGIPHYWVLDISAQPRLTAHRLVDGVYQEIFNGTGVFVSDEPFDLRIDLDSLRKRSRWSETE</sequence>
<evidence type="ECO:0000313" key="3">
    <source>
        <dbReference type="Proteomes" id="UP001237595"/>
    </source>
</evidence>
<dbReference type="RefSeq" id="WP_281458659.1">
    <property type="nucleotide sequence ID" value="NZ_JASAOF010000029.1"/>
</dbReference>
<dbReference type="Gene3D" id="3.90.1570.10">
    <property type="entry name" value="tt1808, chain A"/>
    <property type="match status" value="1"/>
</dbReference>
<reference evidence="2 3" key="1">
    <citation type="submission" date="2023-04" db="EMBL/GenBank/DDBJ databases">
        <title>Draft genome sequence of Saccharopolyspora sp. TS4A08 isolated from sweet potato rhizospheric soil.</title>
        <authorList>
            <person name="Suksaard P."/>
            <person name="Duangmal K."/>
        </authorList>
    </citation>
    <scope>NUCLEOTIDE SEQUENCE [LARGE SCALE GENOMIC DNA]</scope>
    <source>
        <strain evidence="2 3">TS4A08</strain>
    </source>
</reference>
<keyword evidence="2" id="KW-0378">Hydrolase</keyword>
<dbReference type="Pfam" id="PF05685">
    <property type="entry name" value="Uma2"/>
    <property type="match status" value="1"/>
</dbReference>
<keyword evidence="2" id="KW-0255">Endonuclease</keyword>
<dbReference type="CDD" id="cd06260">
    <property type="entry name" value="DUF820-like"/>
    <property type="match status" value="1"/>
</dbReference>
<dbReference type="GO" id="GO:0004519">
    <property type="term" value="F:endonuclease activity"/>
    <property type="evidence" value="ECO:0007669"/>
    <property type="project" value="UniProtKB-KW"/>
</dbReference>
<dbReference type="InterPro" id="IPR012296">
    <property type="entry name" value="Nuclease_put_TT1808"/>
</dbReference>
<organism evidence="2 3">
    <name type="scientific">Saccharopolyspora ipomoeae</name>
    <dbReference type="NCBI Taxonomy" id="3042027"/>
    <lineage>
        <taxon>Bacteria</taxon>
        <taxon>Bacillati</taxon>
        <taxon>Actinomycetota</taxon>
        <taxon>Actinomycetes</taxon>
        <taxon>Pseudonocardiales</taxon>
        <taxon>Pseudonocardiaceae</taxon>
        <taxon>Saccharopolyspora</taxon>
    </lineage>
</organism>